<comment type="caution">
    <text evidence="1">The sequence shown here is derived from an EMBL/GenBank/DDBJ whole genome shotgun (WGS) entry which is preliminary data.</text>
</comment>
<protein>
    <submittedName>
        <fullName evidence="1">Uncharacterized protein</fullName>
    </submittedName>
</protein>
<dbReference type="EMBL" id="CAUEEQ010007933">
    <property type="protein sequence ID" value="CAJ0931678.1"/>
    <property type="molecule type" value="Genomic_DNA"/>
</dbReference>
<proteinExistence type="predicted"/>
<evidence type="ECO:0000313" key="2">
    <source>
        <dbReference type="Proteomes" id="UP001176940"/>
    </source>
</evidence>
<keyword evidence="2" id="KW-1185">Reference proteome</keyword>
<evidence type="ECO:0000313" key="1">
    <source>
        <dbReference type="EMBL" id="CAJ0931678.1"/>
    </source>
</evidence>
<sequence length="126" mass="13802">SEGLQFPFMWSSRVSRLGISRLLASCPGRAEIARLRVTTGVQYPLLNSGGRSELVSHHSHALQYHDVTTGGRQRERYERDGAHRCAKAVLAAAALLVSCDSGNDDDHKGEQLLEAARTCNVSDVER</sequence>
<reference evidence="1" key="1">
    <citation type="submission" date="2023-07" db="EMBL/GenBank/DDBJ databases">
        <authorList>
            <person name="Stuckert A."/>
        </authorList>
    </citation>
    <scope>NUCLEOTIDE SEQUENCE</scope>
</reference>
<feature type="non-terminal residue" evidence="1">
    <location>
        <position position="1"/>
    </location>
</feature>
<gene>
    <name evidence="1" type="ORF">RIMI_LOCUS4815752</name>
</gene>
<dbReference type="Proteomes" id="UP001176940">
    <property type="component" value="Unassembled WGS sequence"/>
</dbReference>
<name>A0ABN9L2R5_9NEOB</name>
<organism evidence="1 2">
    <name type="scientific">Ranitomeya imitator</name>
    <name type="common">mimic poison frog</name>
    <dbReference type="NCBI Taxonomy" id="111125"/>
    <lineage>
        <taxon>Eukaryota</taxon>
        <taxon>Metazoa</taxon>
        <taxon>Chordata</taxon>
        <taxon>Craniata</taxon>
        <taxon>Vertebrata</taxon>
        <taxon>Euteleostomi</taxon>
        <taxon>Amphibia</taxon>
        <taxon>Batrachia</taxon>
        <taxon>Anura</taxon>
        <taxon>Neobatrachia</taxon>
        <taxon>Hyloidea</taxon>
        <taxon>Dendrobatidae</taxon>
        <taxon>Dendrobatinae</taxon>
        <taxon>Ranitomeya</taxon>
    </lineage>
</organism>
<accession>A0ABN9L2R5</accession>